<gene>
    <name evidence="3" type="ORF">Ae201684_010691</name>
</gene>
<proteinExistence type="predicted"/>
<dbReference type="VEuPathDB" id="FungiDB:AeMF1_006351"/>
<dbReference type="AlphaFoldDB" id="A0A6G0WX17"/>
<evidence type="ECO:0000313" key="4">
    <source>
        <dbReference type="Proteomes" id="UP000481153"/>
    </source>
</evidence>
<comment type="caution">
    <text evidence="3">The sequence shown here is derived from an EMBL/GenBank/DDBJ whole genome shotgun (WGS) entry which is preliminary data.</text>
</comment>
<protein>
    <submittedName>
        <fullName evidence="3">Uncharacterized protein</fullName>
    </submittedName>
</protein>
<feature type="region of interest" description="Disordered" evidence="2">
    <location>
        <begin position="23"/>
        <end position="199"/>
    </location>
</feature>
<evidence type="ECO:0000256" key="1">
    <source>
        <dbReference type="SAM" id="Coils"/>
    </source>
</evidence>
<feature type="coiled-coil region" evidence="1">
    <location>
        <begin position="251"/>
        <end position="285"/>
    </location>
</feature>
<accession>A0A6G0WX17</accession>
<sequence length="301" mass="33094">MSYSKRSATARAMKKSVFLAYAEDSDDDTTFSRHQGDRSAKNSKHKQKQKAKKQEDNSLKNLAMSTSKKSKKKKNATGNAAGENDDVIAPAEEAAPAAAAVDQITVELEKTTIETPPPATISYAQASASTKPQAKQQQPPKQHTKQPVQQPQPKSQPVQQPQTSKPPGPTPPAPERQKAVQPPTPERVTTPPPNGVHTVNEVTYLPSQIKVLLPGQPEQVLDVAEVMQRAQYFKQTAESLLAVNRNGEMENAQLREHLAQALVRLEQLEHDNRVLQQLNLNLQTELARLKPFNNGIRPPGL</sequence>
<dbReference type="Proteomes" id="UP000481153">
    <property type="component" value="Unassembled WGS sequence"/>
</dbReference>
<keyword evidence="1" id="KW-0175">Coiled coil</keyword>
<keyword evidence="4" id="KW-1185">Reference proteome</keyword>
<reference evidence="3 4" key="1">
    <citation type="submission" date="2019-07" db="EMBL/GenBank/DDBJ databases">
        <title>Genomics analysis of Aphanomyces spp. identifies a new class of oomycete effector associated with host adaptation.</title>
        <authorList>
            <person name="Gaulin E."/>
        </authorList>
    </citation>
    <scope>NUCLEOTIDE SEQUENCE [LARGE SCALE GENOMIC DNA]</scope>
    <source>
        <strain evidence="3 4">ATCC 201684</strain>
    </source>
</reference>
<dbReference type="EMBL" id="VJMJ01000137">
    <property type="protein sequence ID" value="KAF0732038.1"/>
    <property type="molecule type" value="Genomic_DNA"/>
</dbReference>
<feature type="compositionally biased region" description="Basic residues" evidence="2">
    <location>
        <begin position="41"/>
        <end position="51"/>
    </location>
</feature>
<evidence type="ECO:0000313" key="3">
    <source>
        <dbReference type="EMBL" id="KAF0732038.1"/>
    </source>
</evidence>
<feature type="compositionally biased region" description="Low complexity" evidence="2">
    <location>
        <begin position="124"/>
        <end position="163"/>
    </location>
</feature>
<name>A0A6G0WX17_9STRA</name>
<organism evidence="3 4">
    <name type="scientific">Aphanomyces euteiches</name>
    <dbReference type="NCBI Taxonomy" id="100861"/>
    <lineage>
        <taxon>Eukaryota</taxon>
        <taxon>Sar</taxon>
        <taxon>Stramenopiles</taxon>
        <taxon>Oomycota</taxon>
        <taxon>Saprolegniomycetes</taxon>
        <taxon>Saprolegniales</taxon>
        <taxon>Verrucalvaceae</taxon>
        <taxon>Aphanomyces</taxon>
    </lineage>
</organism>
<feature type="compositionally biased region" description="Pro residues" evidence="2">
    <location>
        <begin position="182"/>
        <end position="194"/>
    </location>
</feature>
<feature type="compositionally biased region" description="Basic and acidic residues" evidence="2">
    <location>
        <begin position="30"/>
        <end position="40"/>
    </location>
</feature>
<feature type="compositionally biased region" description="Low complexity" evidence="2">
    <location>
        <begin position="89"/>
        <end position="100"/>
    </location>
</feature>
<evidence type="ECO:0000256" key="2">
    <source>
        <dbReference type="SAM" id="MobiDB-lite"/>
    </source>
</evidence>
<feature type="compositionally biased region" description="Pro residues" evidence="2">
    <location>
        <begin position="164"/>
        <end position="174"/>
    </location>
</feature>